<dbReference type="PANTHER" id="PTHR30060">
    <property type="entry name" value="INNER MEMBRANE PROTEIN"/>
    <property type="match status" value="1"/>
</dbReference>
<dbReference type="EMBL" id="JBHLZN010000001">
    <property type="protein sequence ID" value="MFB9885285.1"/>
    <property type="molecule type" value="Genomic_DNA"/>
</dbReference>
<keyword evidence="1" id="KW-1133">Transmembrane helix</keyword>
<evidence type="ECO:0000313" key="2">
    <source>
        <dbReference type="EMBL" id="MFB9885285.1"/>
    </source>
</evidence>
<keyword evidence="1" id="KW-0812">Transmembrane</keyword>
<dbReference type="Proteomes" id="UP001589628">
    <property type="component" value="Unassembled WGS sequence"/>
</dbReference>
<protein>
    <submittedName>
        <fullName evidence="2">TerC family protein</fullName>
    </submittedName>
</protein>
<accession>A0ABV5Z8W5</accession>
<evidence type="ECO:0000256" key="1">
    <source>
        <dbReference type="SAM" id="Phobius"/>
    </source>
</evidence>
<feature type="transmembrane region" description="Helical" evidence="1">
    <location>
        <begin position="214"/>
        <end position="232"/>
    </location>
</feature>
<organism evidence="2 3">
    <name type="scientific">Balneatrix alpica</name>
    <dbReference type="NCBI Taxonomy" id="75684"/>
    <lineage>
        <taxon>Bacteria</taxon>
        <taxon>Pseudomonadati</taxon>
        <taxon>Pseudomonadota</taxon>
        <taxon>Gammaproteobacteria</taxon>
        <taxon>Oceanospirillales</taxon>
        <taxon>Balneatrichaceae</taxon>
        <taxon>Balneatrix</taxon>
    </lineage>
</organism>
<feature type="transmembrane region" description="Helical" evidence="1">
    <location>
        <begin position="12"/>
        <end position="37"/>
    </location>
</feature>
<keyword evidence="3" id="KW-1185">Reference proteome</keyword>
<keyword evidence="1" id="KW-0472">Membrane</keyword>
<reference evidence="2 3" key="1">
    <citation type="submission" date="2024-09" db="EMBL/GenBank/DDBJ databases">
        <authorList>
            <person name="Sun Q."/>
            <person name="Mori K."/>
        </authorList>
    </citation>
    <scope>NUCLEOTIDE SEQUENCE [LARGE SCALE GENOMIC DNA]</scope>
    <source>
        <strain evidence="2 3">ATCC 51285</strain>
    </source>
</reference>
<sequence>MFEWIADPQAWISLLTLTMLEIVLGIDNIIFISILVARVPPERRQQARVLGLGLAMGTRILLLLSLSWVMGLTAPWFTVLAQEISGRDVILILGGLFLIWKSTHEIHGALEGGGDSNQTSVRSATFMSVLIQIAIIDIVFSLDSVITAVGLADHVPVMVLAIIIAVLVMMLAAKSIGDFVDAHPTVKMLALSFLILVGMALLAEGFDVHIPKGYIYFAMAFSVVVELLNLRLRKAKEPVKLHKEQPE</sequence>
<dbReference type="InterPro" id="IPR005496">
    <property type="entry name" value="Integral_membrane_TerC"/>
</dbReference>
<dbReference type="Pfam" id="PF03741">
    <property type="entry name" value="TerC"/>
    <property type="match status" value="1"/>
</dbReference>
<proteinExistence type="predicted"/>
<comment type="caution">
    <text evidence="2">The sequence shown here is derived from an EMBL/GenBank/DDBJ whole genome shotgun (WGS) entry which is preliminary data.</text>
</comment>
<feature type="transmembrane region" description="Helical" evidence="1">
    <location>
        <begin position="49"/>
        <end position="70"/>
    </location>
</feature>
<evidence type="ECO:0000313" key="3">
    <source>
        <dbReference type="Proteomes" id="UP001589628"/>
    </source>
</evidence>
<dbReference type="RefSeq" id="WP_027313130.1">
    <property type="nucleotide sequence ID" value="NZ_JAUESS010000009.1"/>
</dbReference>
<gene>
    <name evidence="2" type="ORF">ACFFLH_02500</name>
</gene>
<name>A0ABV5Z8W5_9GAMM</name>
<dbReference type="PANTHER" id="PTHR30060:SF0">
    <property type="entry name" value="COILED-COIL PROTEIN (DUF2040)-RELATED"/>
    <property type="match status" value="1"/>
</dbReference>
<feature type="transmembrane region" description="Helical" evidence="1">
    <location>
        <begin position="185"/>
        <end position="202"/>
    </location>
</feature>
<feature type="transmembrane region" description="Helical" evidence="1">
    <location>
        <begin position="154"/>
        <end position="173"/>
    </location>
</feature>
<feature type="transmembrane region" description="Helical" evidence="1">
    <location>
        <begin position="76"/>
        <end position="100"/>
    </location>
</feature>
<feature type="transmembrane region" description="Helical" evidence="1">
    <location>
        <begin position="121"/>
        <end position="142"/>
    </location>
</feature>